<feature type="compositionally biased region" description="Basic and acidic residues" evidence="3">
    <location>
        <begin position="24"/>
        <end position="33"/>
    </location>
</feature>
<dbReference type="PANTHER" id="PTHR45632">
    <property type="entry name" value="LD33804P"/>
    <property type="match status" value="1"/>
</dbReference>
<evidence type="ECO:0000256" key="2">
    <source>
        <dbReference type="ARBA" id="ARBA00022737"/>
    </source>
</evidence>
<protein>
    <submittedName>
        <fullName evidence="5">Gigaxonin</fullName>
    </submittedName>
</protein>
<dbReference type="AlphaFoldDB" id="A0A8J6KQI7"/>
<evidence type="ECO:0000256" key="1">
    <source>
        <dbReference type="ARBA" id="ARBA00022441"/>
    </source>
</evidence>
<feature type="compositionally biased region" description="Gly residues" evidence="3">
    <location>
        <begin position="38"/>
        <end position="53"/>
    </location>
</feature>
<dbReference type="SMART" id="SM00225">
    <property type="entry name" value="BTB"/>
    <property type="match status" value="1"/>
</dbReference>
<evidence type="ECO:0000313" key="6">
    <source>
        <dbReference type="Proteomes" id="UP000710432"/>
    </source>
</evidence>
<reference evidence="5" key="1">
    <citation type="submission" date="2020-03" db="EMBL/GenBank/DDBJ databases">
        <title>Studies in the Genomics of Life Span.</title>
        <authorList>
            <person name="Glass D."/>
        </authorList>
    </citation>
    <scope>NUCLEOTIDE SEQUENCE</scope>
    <source>
        <strain evidence="5">LTLLF</strain>
        <tissue evidence="5">Muscle</tissue>
    </source>
</reference>
<dbReference type="EMBL" id="JAATJU010023599">
    <property type="protein sequence ID" value="KAH0507415.1"/>
    <property type="molecule type" value="Genomic_DNA"/>
</dbReference>
<dbReference type="Pfam" id="PF00651">
    <property type="entry name" value="BTB"/>
    <property type="match status" value="1"/>
</dbReference>
<feature type="domain" description="BTB" evidence="4">
    <location>
        <begin position="82"/>
        <end position="151"/>
    </location>
</feature>
<dbReference type="Proteomes" id="UP000710432">
    <property type="component" value="Unassembled WGS sequence"/>
</dbReference>
<comment type="caution">
    <text evidence="5">The sequence shown here is derived from an EMBL/GenBank/DDBJ whole genome shotgun (WGS) entry which is preliminary data.</text>
</comment>
<feature type="region of interest" description="Disordered" evidence="3">
    <location>
        <begin position="1"/>
        <end position="57"/>
    </location>
</feature>
<sequence length="300" mass="32420">MAQARCWASSSDSSATLSPVGRTRGVDGGDARWIRAGGRAGGPGGGGGTGGAMAEGSAVSDPQHAARLLRALSSFREEARFCDAHLVLDGEEIPVQKNILAAASPYIRTKLNYNPPKDDGSTYKIELEGISVMVMREILDYIFSGQVHMKDVMSALWVSGLDSSYLREQMLNEPLVREIVKECSNIPLSQPQQGEAMLASFKPRGYSECIVTIGGEERVSRKPTAAMRCMCPLYDPNRQLWIELAPLSMPRINHGVLSAGENDITEGAQQLETVFQEFVLIGMATSQVTVGPGLLHRRPG</sequence>
<keyword evidence="2" id="KW-0677">Repeat</keyword>
<dbReference type="PROSITE" id="PS50097">
    <property type="entry name" value="BTB"/>
    <property type="match status" value="1"/>
</dbReference>
<dbReference type="SUPFAM" id="SSF54695">
    <property type="entry name" value="POZ domain"/>
    <property type="match status" value="1"/>
</dbReference>
<dbReference type="PANTHER" id="PTHR45632:SF3">
    <property type="entry name" value="KELCH-LIKE PROTEIN 32"/>
    <property type="match status" value="1"/>
</dbReference>
<keyword evidence="1" id="KW-0880">Kelch repeat</keyword>
<dbReference type="InterPro" id="IPR011333">
    <property type="entry name" value="SKP1/BTB/POZ_sf"/>
</dbReference>
<evidence type="ECO:0000313" key="5">
    <source>
        <dbReference type="EMBL" id="KAH0507415.1"/>
    </source>
</evidence>
<dbReference type="InterPro" id="IPR000210">
    <property type="entry name" value="BTB/POZ_dom"/>
</dbReference>
<dbReference type="Gene3D" id="3.30.710.10">
    <property type="entry name" value="Potassium Channel Kv1.1, Chain A"/>
    <property type="match status" value="1"/>
</dbReference>
<proteinExistence type="predicted"/>
<organism evidence="5 6">
    <name type="scientific">Microtus ochrogaster</name>
    <name type="common">Prairie vole</name>
    <dbReference type="NCBI Taxonomy" id="79684"/>
    <lineage>
        <taxon>Eukaryota</taxon>
        <taxon>Metazoa</taxon>
        <taxon>Chordata</taxon>
        <taxon>Craniata</taxon>
        <taxon>Vertebrata</taxon>
        <taxon>Euteleostomi</taxon>
        <taxon>Mammalia</taxon>
        <taxon>Eutheria</taxon>
        <taxon>Euarchontoglires</taxon>
        <taxon>Glires</taxon>
        <taxon>Rodentia</taxon>
        <taxon>Myomorpha</taxon>
        <taxon>Muroidea</taxon>
        <taxon>Cricetidae</taxon>
        <taxon>Arvicolinae</taxon>
        <taxon>Microtus</taxon>
    </lineage>
</organism>
<accession>A0A8J6KQI7</accession>
<evidence type="ECO:0000259" key="4">
    <source>
        <dbReference type="PROSITE" id="PS50097"/>
    </source>
</evidence>
<evidence type="ECO:0000256" key="3">
    <source>
        <dbReference type="SAM" id="MobiDB-lite"/>
    </source>
</evidence>
<gene>
    <name evidence="5" type="ORF">LTLLF_169025</name>
</gene>
<name>A0A8J6KQI7_MICOH</name>